<feature type="compositionally biased region" description="Basic and acidic residues" evidence="1">
    <location>
        <begin position="48"/>
        <end position="91"/>
    </location>
</feature>
<dbReference type="AlphaFoldDB" id="A0AA38H4Z9"/>
<sequence length="326" mass="36409">MRGPTLRQLYPINENDQPFTVCDDCDPPQELNVSSLRRHSKSAKHLRAVAERDRRIAERREADKKKKRQDEAAREKEAKAAAKRKAEQEEEVQVKKVRGDCMAAAESLIKQHLSSQCKAGEWTQVDRVRRNALGIADSCDGVDMEVVELAALLYRLGGKPERSASDLKTVLGAFLTSTSTRAALHHAQVTFLLEIIPAIPWCQVEATLREKGEWTAWHDTCIELHAVQDAIAIDQLGAMAIARFCAEKIKALSKGDNERHLAEEVFRGILAEAEASTKCKTVRGDIEAKERLKKMRDYLDGLAHEDWPDLKTVPSECSSESSSTPS</sequence>
<evidence type="ECO:0000256" key="1">
    <source>
        <dbReference type="SAM" id="MobiDB-lite"/>
    </source>
</evidence>
<dbReference type="PANTHER" id="PTHR33594:SF1">
    <property type="entry name" value="HD_PDEASE DOMAIN-CONTAINING PROTEIN"/>
    <property type="match status" value="1"/>
</dbReference>
<keyword evidence="3" id="KW-1185">Reference proteome</keyword>
<protein>
    <submittedName>
        <fullName evidence="2">Uncharacterized protein</fullName>
    </submittedName>
</protein>
<evidence type="ECO:0000313" key="3">
    <source>
        <dbReference type="Proteomes" id="UP001164286"/>
    </source>
</evidence>
<evidence type="ECO:0000313" key="2">
    <source>
        <dbReference type="EMBL" id="KAI9634487.1"/>
    </source>
</evidence>
<dbReference type="EMBL" id="JAKWFO010000007">
    <property type="protein sequence ID" value="KAI9634487.1"/>
    <property type="molecule type" value="Genomic_DNA"/>
</dbReference>
<feature type="region of interest" description="Disordered" evidence="1">
    <location>
        <begin position="34"/>
        <end position="91"/>
    </location>
</feature>
<accession>A0AA38H4Z9</accession>
<feature type="compositionally biased region" description="Basic residues" evidence="1">
    <location>
        <begin position="36"/>
        <end position="47"/>
    </location>
</feature>
<reference evidence="2" key="1">
    <citation type="journal article" date="2022" name="G3 (Bethesda)">
        <title>High quality genome of the basidiomycete yeast Dioszegia hungarica PDD-24b-2 isolated from cloud water.</title>
        <authorList>
            <person name="Jarrige D."/>
            <person name="Haridas S."/>
            <person name="Bleykasten-Grosshans C."/>
            <person name="Joly M."/>
            <person name="Nadalig T."/>
            <person name="Sancelme M."/>
            <person name="Vuilleumier S."/>
            <person name="Grigoriev I.V."/>
            <person name="Amato P."/>
            <person name="Bringel F."/>
        </authorList>
    </citation>
    <scope>NUCLEOTIDE SEQUENCE</scope>
    <source>
        <strain evidence="2">PDD-24b-2</strain>
    </source>
</reference>
<dbReference type="SUPFAM" id="SSF109604">
    <property type="entry name" value="HD-domain/PDEase-like"/>
    <property type="match status" value="1"/>
</dbReference>
<dbReference type="Gene3D" id="1.10.3210.50">
    <property type="match status" value="1"/>
</dbReference>
<proteinExistence type="predicted"/>
<name>A0AA38H4Z9_9TREE</name>
<comment type="caution">
    <text evidence="2">The sequence shown here is derived from an EMBL/GenBank/DDBJ whole genome shotgun (WGS) entry which is preliminary data.</text>
</comment>
<dbReference type="PANTHER" id="PTHR33594">
    <property type="entry name" value="SUPERFAMILY HYDROLASE, PUTATIVE (AFU_ORTHOLOGUE AFUA_1G03035)-RELATED"/>
    <property type="match status" value="1"/>
</dbReference>
<dbReference type="GeneID" id="77729090"/>
<gene>
    <name evidence="2" type="ORF">MKK02DRAFT_38017</name>
</gene>
<dbReference type="Proteomes" id="UP001164286">
    <property type="component" value="Unassembled WGS sequence"/>
</dbReference>
<dbReference type="RefSeq" id="XP_052944264.1">
    <property type="nucleotide sequence ID" value="XM_053089885.1"/>
</dbReference>
<organism evidence="2 3">
    <name type="scientific">Dioszegia hungarica</name>
    <dbReference type="NCBI Taxonomy" id="4972"/>
    <lineage>
        <taxon>Eukaryota</taxon>
        <taxon>Fungi</taxon>
        <taxon>Dikarya</taxon>
        <taxon>Basidiomycota</taxon>
        <taxon>Agaricomycotina</taxon>
        <taxon>Tremellomycetes</taxon>
        <taxon>Tremellales</taxon>
        <taxon>Bulleribasidiaceae</taxon>
        <taxon>Dioszegia</taxon>
    </lineage>
</organism>